<feature type="region of interest" description="Disordered" evidence="1">
    <location>
        <begin position="92"/>
        <end position="117"/>
    </location>
</feature>
<name>A0A8U0HZA1_9EURY</name>
<dbReference type="EMBL" id="CP096659">
    <property type="protein sequence ID" value="UPV76219.1"/>
    <property type="molecule type" value="Genomic_DNA"/>
</dbReference>
<protein>
    <submittedName>
        <fullName evidence="2">Uncharacterized protein</fullName>
    </submittedName>
</protein>
<dbReference type="Proteomes" id="UP000830729">
    <property type="component" value="Chromosome"/>
</dbReference>
<sequence length="117" mass="13732">MQVGIEHVRRGYGRLLDCHHQVGRGMDRFDAAREKLREAGHDDLADELRDRHLPAGAVGDRWTYELVEAFERDFLSPIAEFEASARERLADGEKHVTERECQREWRDRTDGEAWRED</sequence>
<reference evidence="2 3" key="1">
    <citation type="submission" date="2022-04" db="EMBL/GenBank/DDBJ databases">
        <title>Diverse halophilic archaea isolated from saline environments.</title>
        <authorList>
            <person name="Cui H.-L."/>
        </authorList>
    </citation>
    <scope>NUCLEOTIDE SEQUENCE [LARGE SCALE GENOMIC DNA]</scope>
    <source>
        <strain evidence="2 3">XZYJT49</strain>
    </source>
</reference>
<keyword evidence="3" id="KW-1185">Reference proteome</keyword>
<dbReference type="AlphaFoldDB" id="A0A8U0HZA1"/>
<evidence type="ECO:0000313" key="3">
    <source>
        <dbReference type="Proteomes" id="UP000830729"/>
    </source>
</evidence>
<evidence type="ECO:0000313" key="2">
    <source>
        <dbReference type="EMBL" id="UPV76219.1"/>
    </source>
</evidence>
<organism evidence="2 3">
    <name type="scientific">Halorussus limi</name>
    <dbReference type="NCBI Taxonomy" id="2938695"/>
    <lineage>
        <taxon>Archaea</taxon>
        <taxon>Methanobacteriati</taxon>
        <taxon>Methanobacteriota</taxon>
        <taxon>Stenosarchaea group</taxon>
        <taxon>Halobacteria</taxon>
        <taxon>Halobacteriales</taxon>
        <taxon>Haladaptataceae</taxon>
        <taxon>Halorussus</taxon>
    </lineage>
</organism>
<evidence type="ECO:0000256" key="1">
    <source>
        <dbReference type="SAM" id="MobiDB-lite"/>
    </source>
</evidence>
<accession>A0A8U0HZA1</accession>
<gene>
    <name evidence="2" type="ORF">M0R89_08515</name>
</gene>
<proteinExistence type="predicted"/>
<dbReference type="KEGG" id="halx:M0R89_08515"/>